<feature type="domain" description="Calx-beta" evidence="5">
    <location>
        <begin position="141"/>
        <end position="245"/>
    </location>
</feature>
<dbReference type="PANTHER" id="PTHR11878:SF65">
    <property type="entry name" value="NA_CA-EXCHANGE PROTEIN, ISOFORM G"/>
    <property type="match status" value="1"/>
</dbReference>
<keyword evidence="1" id="KW-0732">Signal</keyword>
<dbReference type="Pfam" id="PF03160">
    <property type="entry name" value="Calx-beta"/>
    <property type="match status" value="3"/>
</dbReference>
<evidence type="ECO:0000313" key="7">
    <source>
        <dbReference type="Proteomes" id="UP001589776"/>
    </source>
</evidence>
<organism evidence="6 7">
    <name type="scientific">Paenibacillus chartarius</name>
    <dbReference type="NCBI Taxonomy" id="747481"/>
    <lineage>
        <taxon>Bacteria</taxon>
        <taxon>Bacillati</taxon>
        <taxon>Bacillota</taxon>
        <taxon>Bacilli</taxon>
        <taxon>Bacillales</taxon>
        <taxon>Paenibacillaceae</taxon>
        <taxon>Paenibacillus</taxon>
    </lineage>
</organism>
<dbReference type="PANTHER" id="PTHR11878">
    <property type="entry name" value="SODIUM/CALCIUM EXCHANGER"/>
    <property type="match status" value="1"/>
</dbReference>
<accession>A0ABV6DU85</accession>
<proteinExistence type="predicted"/>
<name>A0ABV6DU85_9BACL</name>
<gene>
    <name evidence="6" type="ORF">ACFFK0_27890</name>
</gene>
<dbReference type="Gene3D" id="2.60.40.2030">
    <property type="match status" value="4"/>
</dbReference>
<evidence type="ECO:0000256" key="4">
    <source>
        <dbReference type="ARBA" id="ARBA00023065"/>
    </source>
</evidence>
<dbReference type="InterPro" id="IPR003644">
    <property type="entry name" value="Calx_beta"/>
</dbReference>
<reference evidence="6 7" key="1">
    <citation type="submission" date="2024-09" db="EMBL/GenBank/DDBJ databases">
        <authorList>
            <person name="Sun Q."/>
            <person name="Mori K."/>
        </authorList>
    </citation>
    <scope>NUCLEOTIDE SEQUENCE [LARGE SCALE GENOMIC DNA]</scope>
    <source>
        <strain evidence="6 7">CCM 7759</strain>
    </source>
</reference>
<feature type="domain" description="Calx-beta" evidence="5">
    <location>
        <begin position="28"/>
        <end position="127"/>
    </location>
</feature>
<dbReference type="RefSeq" id="WP_377474186.1">
    <property type="nucleotide sequence ID" value="NZ_JBHLWN010000111.1"/>
</dbReference>
<dbReference type="Proteomes" id="UP001589776">
    <property type="component" value="Unassembled WGS sequence"/>
</dbReference>
<keyword evidence="4" id="KW-0813">Transport</keyword>
<evidence type="ECO:0000313" key="6">
    <source>
        <dbReference type="EMBL" id="MFC0216224.1"/>
    </source>
</evidence>
<dbReference type="EMBL" id="JBHLWN010000111">
    <property type="protein sequence ID" value="MFC0216224.1"/>
    <property type="molecule type" value="Genomic_DNA"/>
</dbReference>
<dbReference type="SUPFAM" id="SSF141072">
    <property type="entry name" value="CalX-like"/>
    <property type="match status" value="4"/>
</dbReference>
<dbReference type="InterPro" id="IPR051171">
    <property type="entry name" value="CaCA"/>
</dbReference>
<evidence type="ECO:0000256" key="1">
    <source>
        <dbReference type="ARBA" id="ARBA00022729"/>
    </source>
</evidence>
<keyword evidence="4" id="KW-0406">Ion transport</keyword>
<sequence length="515" mass="55175">MKSLLFTKPRHRIKMVLASTLAVLLFIGGQSEVQAESAGQVQLDQLEYSAAESDGFVSITLSRMYGSSGTVSVPYYLSGGTAAAGVDYNSASGEIIFYEGDTFAVLQVPVYDDQEIEEDEGFGIMLGFPSGGGELGYNTTAGVTIYDDDTPKLPKPGTIAFSHYVAGVGEGEGYRALTVNRIDGSDGEVSVAYATKNGTALNADDFETSYGTITFANGETSKSINVTVYDDTLLEDDEYFQVELSQPTNGAVLGENKAIDVIIYDNDQFIPEPPGEFEIQQSYAPIEEGNTIYANVFRRLGTSGTVTVPYQINNGSAVAGADFTGTNGELIFEDGETVKQIEIPVIDDSVYEGNEDFTIALGTPSGGATLGTLNKLKVTINDNDQPSVLQFGDKYYSIEEGDGAINIYVNRIGDSKGRTTVQYTTENGTAVMGYDYIGSSGEVVFEDGETSKSISLDIINDIRRETNEKFTVQLLNPSFNAVVGSYGTASIMILDDEPPLGKPIPRSKPGSIEIE</sequence>
<keyword evidence="2" id="KW-0677">Repeat</keyword>
<evidence type="ECO:0000259" key="5">
    <source>
        <dbReference type="SMART" id="SM00237"/>
    </source>
</evidence>
<keyword evidence="7" id="KW-1185">Reference proteome</keyword>
<keyword evidence="3" id="KW-0106">Calcium</keyword>
<feature type="domain" description="Calx-beta" evidence="5">
    <location>
        <begin position="376"/>
        <end position="475"/>
    </location>
</feature>
<evidence type="ECO:0000256" key="2">
    <source>
        <dbReference type="ARBA" id="ARBA00022737"/>
    </source>
</evidence>
<feature type="domain" description="Calx-beta" evidence="5">
    <location>
        <begin position="259"/>
        <end position="362"/>
    </location>
</feature>
<comment type="caution">
    <text evidence="6">The sequence shown here is derived from an EMBL/GenBank/DDBJ whole genome shotgun (WGS) entry which is preliminary data.</text>
</comment>
<evidence type="ECO:0000256" key="3">
    <source>
        <dbReference type="ARBA" id="ARBA00022837"/>
    </source>
</evidence>
<dbReference type="InterPro" id="IPR038081">
    <property type="entry name" value="CalX-like_sf"/>
</dbReference>
<protein>
    <submittedName>
        <fullName evidence="6">Calx-beta domain-containing protein</fullName>
    </submittedName>
</protein>
<dbReference type="SMART" id="SM00237">
    <property type="entry name" value="Calx_beta"/>
    <property type="match status" value="4"/>
</dbReference>